<evidence type="ECO:0000256" key="3">
    <source>
        <dbReference type="SAM" id="SignalP"/>
    </source>
</evidence>
<dbReference type="EMBL" id="HBUE01302059">
    <property type="protein sequence ID" value="CAG6579463.1"/>
    <property type="molecule type" value="Transcribed_RNA"/>
</dbReference>
<keyword evidence="1" id="KW-0175">Coiled coil</keyword>
<evidence type="ECO:0000256" key="1">
    <source>
        <dbReference type="SAM" id="Coils"/>
    </source>
</evidence>
<dbReference type="AlphaFoldDB" id="A0A8D8JWR2"/>
<feature type="chain" id="PRO_5036428251" evidence="3">
    <location>
        <begin position="23"/>
        <end position="212"/>
    </location>
</feature>
<protein>
    <submittedName>
        <fullName evidence="4">(northern house mosquito) hypothetical protein</fullName>
    </submittedName>
</protein>
<evidence type="ECO:0000256" key="2">
    <source>
        <dbReference type="SAM" id="MobiDB-lite"/>
    </source>
</evidence>
<organism evidence="4">
    <name type="scientific">Culex pipiens</name>
    <name type="common">House mosquito</name>
    <dbReference type="NCBI Taxonomy" id="7175"/>
    <lineage>
        <taxon>Eukaryota</taxon>
        <taxon>Metazoa</taxon>
        <taxon>Ecdysozoa</taxon>
        <taxon>Arthropoda</taxon>
        <taxon>Hexapoda</taxon>
        <taxon>Insecta</taxon>
        <taxon>Pterygota</taxon>
        <taxon>Neoptera</taxon>
        <taxon>Endopterygota</taxon>
        <taxon>Diptera</taxon>
        <taxon>Nematocera</taxon>
        <taxon>Culicoidea</taxon>
        <taxon>Culicidae</taxon>
        <taxon>Culicinae</taxon>
        <taxon>Culicini</taxon>
        <taxon>Culex</taxon>
        <taxon>Culex</taxon>
    </lineage>
</organism>
<evidence type="ECO:0000313" key="4">
    <source>
        <dbReference type="EMBL" id="CAG6579463.1"/>
    </source>
</evidence>
<feature type="signal peptide" evidence="3">
    <location>
        <begin position="1"/>
        <end position="22"/>
    </location>
</feature>
<feature type="compositionally biased region" description="Acidic residues" evidence="2">
    <location>
        <begin position="198"/>
        <end position="212"/>
    </location>
</feature>
<proteinExistence type="predicted"/>
<dbReference type="EMBL" id="HBUE01196059">
    <property type="protein sequence ID" value="CAG6527740.1"/>
    <property type="molecule type" value="Transcribed_RNA"/>
</dbReference>
<accession>A0A8D8JWR2</accession>
<reference evidence="4" key="1">
    <citation type="submission" date="2021-05" db="EMBL/GenBank/DDBJ databases">
        <authorList>
            <person name="Alioto T."/>
            <person name="Alioto T."/>
            <person name="Gomez Garrido J."/>
        </authorList>
    </citation>
    <scope>NUCLEOTIDE SEQUENCE</scope>
</reference>
<sequence length="212" mass="24371">MRSLYALATVVLVCLQLEPCKSDWPWCNCPVESIKDLLDGAIRKSGMNQNGIPSDCVQRTTHVLSQLEADARKYERDLEDLRKLEDEIYSRGTEVSGQDSSSTLRLDRLIEFYEKRDLKKNQDILVGEGEEIECIKLQLALEEELQDMNRTDGQDKMKLDDLKRQIYEITKKNKALELRLQGSKPVDQMRTNERNQDPTEDGSEEVTTDSSI</sequence>
<feature type="region of interest" description="Disordered" evidence="2">
    <location>
        <begin position="179"/>
        <end position="212"/>
    </location>
</feature>
<keyword evidence="3" id="KW-0732">Signal</keyword>
<name>A0A8D8JWR2_CULPI</name>
<feature type="coiled-coil region" evidence="1">
    <location>
        <begin position="57"/>
        <end position="91"/>
    </location>
</feature>